<protein>
    <submittedName>
        <fullName evidence="2">Uncharacterized protein</fullName>
    </submittedName>
</protein>
<dbReference type="RefSeq" id="WP_346146531.1">
    <property type="nucleotide sequence ID" value="NZ_BAAATE010000006.1"/>
</dbReference>
<sequence>MTVRHLRAVPDPAPDAANAAPAVPDGFDAAAAAESLRRRIRASIARHVADGHDIRAATIRAAKDAQAESMAKGWAPALARRVALFTIEVGAEWAAEIAGKEARR</sequence>
<comment type="caution">
    <text evidence="2">The sequence shown here is derived from an EMBL/GenBank/DDBJ whole genome shotgun (WGS) entry which is preliminary data.</text>
</comment>
<keyword evidence="3" id="KW-1185">Reference proteome</keyword>
<evidence type="ECO:0000313" key="2">
    <source>
        <dbReference type="EMBL" id="GAA2657548.1"/>
    </source>
</evidence>
<feature type="region of interest" description="Disordered" evidence="1">
    <location>
        <begin position="1"/>
        <end position="21"/>
    </location>
</feature>
<dbReference type="EMBL" id="BAAATE010000006">
    <property type="protein sequence ID" value="GAA2657548.1"/>
    <property type="molecule type" value="Genomic_DNA"/>
</dbReference>
<name>A0ABN3RPL7_9ACTN</name>
<dbReference type="Proteomes" id="UP001501666">
    <property type="component" value="Unassembled WGS sequence"/>
</dbReference>
<gene>
    <name evidence="2" type="ORF">GCM10010412_028290</name>
</gene>
<organism evidence="2 3">
    <name type="scientific">Nonomuraea recticatena</name>
    <dbReference type="NCBI Taxonomy" id="46178"/>
    <lineage>
        <taxon>Bacteria</taxon>
        <taxon>Bacillati</taxon>
        <taxon>Actinomycetota</taxon>
        <taxon>Actinomycetes</taxon>
        <taxon>Streptosporangiales</taxon>
        <taxon>Streptosporangiaceae</taxon>
        <taxon>Nonomuraea</taxon>
    </lineage>
</organism>
<proteinExistence type="predicted"/>
<reference evidence="2 3" key="1">
    <citation type="journal article" date="2019" name="Int. J. Syst. Evol. Microbiol.">
        <title>The Global Catalogue of Microorganisms (GCM) 10K type strain sequencing project: providing services to taxonomists for standard genome sequencing and annotation.</title>
        <authorList>
            <consortium name="The Broad Institute Genomics Platform"/>
            <consortium name="The Broad Institute Genome Sequencing Center for Infectious Disease"/>
            <person name="Wu L."/>
            <person name="Ma J."/>
        </authorList>
    </citation>
    <scope>NUCLEOTIDE SEQUENCE [LARGE SCALE GENOMIC DNA]</scope>
    <source>
        <strain evidence="2 3">JCM 6835</strain>
    </source>
</reference>
<evidence type="ECO:0000256" key="1">
    <source>
        <dbReference type="SAM" id="MobiDB-lite"/>
    </source>
</evidence>
<evidence type="ECO:0000313" key="3">
    <source>
        <dbReference type="Proteomes" id="UP001501666"/>
    </source>
</evidence>
<accession>A0ABN3RPL7</accession>